<sequence>MFTFRPSPARHSQNWRESCKPEKYGATAAAPAALTEAFPLMLKEDNVRQPTWAMEMRRNSQVSGGGTVDDRHSVVSPKITKSFSESHTSSHAARHTENFKRATQEFEDWLAVGKVQQGEPTTAQQPDLSWWFHDERLAAKTPFAAVVPCPARLSMEKAQQAVAAVIDAFAFPTFYVQTLPVGATLSDVAQAFVKRPAHLPEERRYRNAEKTGVYAYTAVPCHGGRDAMRLVMQSSALKDALREVPCLLLNDYRPLTPLCLRCLVVAGRCVAAEVACDEAYAPLFGIYPNNTDAAKTGDTNHSCDAHMTAGRRCSASAAACHHRLTILTGEDGEGTVQRTASDVVAYGLQSYVEEVLGQSLGNRAYTAVLLAEVKGFDPHVLRPRVSDPPFWPLMGCEQLQLRRPPFEENSLQFFILSLEPADPGPFEAFGPEELHAISHYVLERATAGAFLPPVVRFLDGHEVERAAARLPCSPTPLSVSRSPVAGASEKKTNDKSRHHLSSTLHKPANVASEISGGSSRATSATDISSSAGPQRTQSHRHGDGEARPLNAEAAEAAPEPLNARSHRPPPRMITSLSSTALVTESLMVATQRVASIPRSVDSRRAAQCHFDPNNVQAPTSSFALQDGDSTHKDTYATATSQSYTSDALRSISGSSRVSCTGSGRLPPRVSSFDRSTSAAAAAPVTGTEAIPRLPARHEGHSVSAPSSRVDALSNHVLTSPLACHRESIVVGAPRSEKTLVSPIRTTMVVGRTDGERSTSAASSCSSHLPERCFSTAASSLRDRCQSNVARCGSDTQRATDLLSLRPSLPPRRQLSVIGAAPATAAAAATSVHTSSISDNTSSENCVVASSTKSSQNPMVVSSHRSTTAKETIMAATPGTEQTTTAEDLVLPSRLSSEDVAMVVSRSLPSRMASFSSFSMTQSMNSSNPKSHSSAPPSTVTKSASSLSPAFLVGESCRRHRSRNSNTNNFPVTSSRPEDISMLQPPVEPCPSPEKATSTEEVAAAERIASAAQELETTLAPASWIAQEGSPSGPRDQDSGKASTPESLQYSADDCTGNVEHESNQRTDDRDDKAEKGQPSEEAFEVGERAFMCFSSILPSASLCRARDSVVRSRPRETSTMLPSSRHSVVRGAESDKYSSSMQKDKQEDDETRTSYTSSRFQNKAAAEEADKASHRSSIRPSRSTTSYHNLGVGPEAPEEELAATEGTHWAEVARDTVEAAAASSCGRDDDAPSQHGAKRGAVSAVYEKENGYEDVTPGDEAATAGLLAIGSEEQPARSRHNFAASKQCKASSCFSSFEKSEDTIVHDDGEEAGSAYYCHYTRHADGCSEQQVINSADLESRISTALSAVSTQTTGRRQWVSRTASEANERPPSNAPSWGPSTDIAGTQYESGIESESTSSLRLPVPPCKAATTGTVQEKPARPAAASDSSRCSVFATSSAAYSFATGQAPSTTQIYGSRGRSQDSQWIQGMMGAPPSVQSLQQHTSHMV</sequence>
<evidence type="ECO:0000256" key="1">
    <source>
        <dbReference type="SAM" id="MobiDB-lite"/>
    </source>
</evidence>
<keyword evidence="3" id="KW-1185">Reference proteome</keyword>
<feature type="region of interest" description="Disordered" evidence="1">
    <location>
        <begin position="919"/>
        <end position="1001"/>
    </location>
</feature>
<name>A0AAW3BMA4_9TRYP</name>
<feature type="compositionally biased region" description="Basic and acidic residues" evidence="1">
    <location>
        <begin position="1058"/>
        <end position="1078"/>
    </location>
</feature>
<feature type="compositionally biased region" description="Polar residues" evidence="1">
    <location>
        <begin position="1352"/>
        <end position="1366"/>
    </location>
</feature>
<feature type="region of interest" description="Disordered" evidence="1">
    <location>
        <begin position="609"/>
        <end position="628"/>
    </location>
</feature>
<feature type="compositionally biased region" description="Basic and acidic residues" evidence="1">
    <location>
        <begin position="1132"/>
        <end position="1146"/>
    </location>
</feature>
<evidence type="ECO:0000313" key="2">
    <source>
        <dbReference type="EMBL" id="KAL0521944.1"/>
    </source>
</evidence>
<accession>A0AAW3BMA4</accession>
<feature type="region of interest" description="Disordered" evidence="1">
    <location>
        <begin position="1103"/>
        <end position="1208"/>
    </location>
</feature>
<feature type="compositionally biased region" description="Low complexity" evidence="1">
    <location>
        <begin position="919"/>
        <end position="937"/>
    </location>
</feature>
<feature type="region of interest" description="Disordered" evidence="1">
    <location>
        <begin position="1352"/>
        <end position="1430"/>
    </location>
</feature>
<evidence type="ECO:0000313" key="3">
    <source>
        <dbReference type="Proteomes" id="UP001501274"/>
    </source>
</evidence>
<feature type="compositionally biased region" description="Polar residues" evidence="1">
    <location>
        <begin position="1039"/>
        <end position="1049"/>
    </location>
</feature>
<protein>
    <submittedName>
        <fullName evidence="2">Uncharacterized protein</fullName>
    </submittedName>
</protein>
<feature type="compositionally biased region" description="Low complexity" evidence="1">
    <location>
        <begin position="1178"/>
        <end position="1195"/>
    </location>
</feature>
<comment type="caution">
    <text evidence="2">The sequence shown here is derived from an EMBL/GenBank/DDBJ whole genome shotgun (WGS) entry which is preliminary data.</text>
</comment>
<feature type="compositionally biased region" description="Polar residues" evidence="1">
    <location>
        <begin position="1117"/>
        <end position="1126"/>
    </location>
</feature>
<reference evidence="2 3" key="1">
    <citation type="submission" date="2024-02" db="EMBL/GenBank/DDBJ databases">
        <title>FIRST GENOME SEQUENCES OF Leishmania (Viannia) shawi, Leishmania (Viannia) lindenbergi AND Leishmania (Viannia) utingensis.</title>
        <authorList>
            <person name="Resadore F."/>
            <person name="Custodio M.G.F."/>
            <person name="Boite M.C."/>
            <person name="Cupolillo E."/>
            <person name="Ferreira G.E.M."/>
        </authorList>
    </citation>
    <scope>NUCLEOTIDE SEQUENCE [LARGE SCALE GENOMIC DNA]</scope>
    <source>
        <strain evidence="2 3">MDAS/BR/1979/M5533</strain>
    </source>
</reference>
<dbReference type="EMBL" id="JBAMZN010000030">
    <property type="protein sequence ID" value="KAL0521944.1"/>
    <property type="molecule type" value="Genomic_DNA"/>
</dbReference>
<proteinExistence type="predicted"/>
<feature type="region of interest" description="Disordered" evidence="1">
    <location>
        <begin position="1020"/>
        <end position="1083"/>
    </location>
</feature>
<feature type="compositionally biased region" description="Polar residues" evidence="1">
    <location>
        <begin position="1375"/>
        <end position="1401"/>
    </location>
</feature>
<feature type="compositionally biased region" description="Polar residues" evidence="1">
    <location>
        <begin position="613"/>
        <end position="623"/>
    </location>
</feature>
<organism evidence="2 3">
    <name type="scientific">Leishmania naiffi</name>
    <dbReference type="NCBI Taxonomy" id="5678"/>
    <lineage>
        <taxon>Eukaryota</taxon>
        <taxon>Discoba</taxon>
        <taxon>Euglenozoa</taxon>
        <taxon>Kinetoplastea</taxon>
        <taxon>Metakinetoplastina</taxon>
        <taxon>Trypanosomatida</taxon>
        <taxon>Trypanosomatidae</taxon>
        <taxon>Leishmaniinae</taxon>
        <taxon>Leishmania</taxon>
        <taxon>Leishmania naiffi species complex</taxon>
    </lineage>
</organism>
<feature type="compositionally biased region" description="Basic and acidic residues" evidence="1">
    <location>
        <begin position="1104"/>
        <end position="1116"/>
    </location>
</feature>
<feature type="region of interest" description="Disordered" evidence="1">
    <location>
        <begin position="472"/>
        <end position="545"/>
    </location>
</feature>
<feature type="region of interest" description="Disordered" evidence="1">
    <location>
        <begin position="653"/>
        <end position="707"/>
    </location>
</feature>
<feature type="region of interest" description="Disordered" evidence="1">
    <location>
        <begin position="1220"/>
        <end position="1240"/>
    </location>
</feature>
<feature type="compositionally biased region" description="Polar residues" evidence="1">
    <location>
        <begin position="515"/>
        <end position="536"/>
    </location>
</feature>
<feature type="compositionally biased region" description="Polar residues" evidence="1">
    <location>
        <begin position="938"/>
        <end position="947"/>
    </location>
</feature>
<dbReference type="Proteomes" id="UP001501274">
    <property type="component" value="Unassembled WGS sequence"/>
</dbReference>
<gene>
    <name evidence="2" type="ORF">Q4I28_005308</name>
</gene>